<evidence type="ECO:0000256" key="14">
    <source>
        <dbReference type="ARBA" id="ARBA00023180"/>
    </source>
</evidence>
<evidence type="ECO:0000256" key="6">
    <source>
        <dbReference type="ARBA" id="ARBA00011308"/>
    </source>
</evidence>
<evidence type="ECO:0000313" key="18">
    <source>
        <dbReference type="EMBL" id="KAJ8797859.1"/>
    </source>
</evidence>
<keyword evidence="13" id="KW-0472">Membrane</keyword>
<comment type="similarity">
    <text evidence="5">Belongs to the neugrin family.</text>
</comment>
<keyword evidence="10" id="KW-0732">Signal</keyword>
<dbReference type="Proteomes" id="UP001159641">
    <property type="component" value="Unassembled WGS sequence"/>
</dbReference>
<keyword evidence="11" id="KW-0221">Differentiation</keyword>
<keyword evidence="12" id="KW-0496">Mitochondrion</keyword>
<evidence type="ECO:0000313" key="19">
    <source>
        <dbReference type="Proteomes" id="UP001159641"/>
    </source>
</evidence>
<comment type="subcellular location">
    <subcellularLocation>
        <location evidence="3">Mitochondrion membrane</location>
    </subcellularLocation>
    <subcellularLocation>
        <location evidence="2">Nucleus</location>
    </subcellularLocation>
    <subcellularLocation>
        <location evidence="4">Secreted</location>
    </subcellularLocation>
</comment>
<sequence>MLDSEHRAAEAWHLTLCPTSAPLLQHTPALLDIRHQRSVLYLIPASEFQRGLLRNYNGRKRKRRACPSASRPIPVPPRGFKRYPVGGGGGLFLVDMALALNSLLGGGVRAAVARCGFATRGVAIPGSVGREPDPDSDWEPEERELQEVESALKRQRKAIRFQKIRKQMEAPGSPPRTLTWEAMEQIRYLHREFAESWSVPRLAEGFDVSTDVIRRVLKSKFVPTLEQKLKQDQKVLKKIGLARSLQQLPGSGDTAAPLSASHSVSGSLLMPGDEASSKGHGHSTALKVTELNTHRTNTPRRQKERNKGIQGLEEEKSFVPVAAALSHPRELQKFSTSDCGDTRGTDSDGLPSDKKLAELKAGEPGDQNFSNKVVQRGREFFDSNGNFLYRI</sequence>
<name>A0AB34I305_ESCRO</name>
<evidence type="ECO:0000256" key="4">
    <source>
        <dbReference type="ARBA" id="ARBA00004613"/>
    </source>
</evidence>
<dbReference type="AlphaFoldDB" id="A0AB34I305"/>
<evidence type="ECO:0000256" key="12">
    <source>
        <dbReference type="ARBA" id="ARBA00023128"/>
    </source>
</evidence>
<evidence type="ECO:0000256" key="11">
    <source>
        <dbReference type="ARBA" id="ARBA00022782"/>
    </source>
</evidence>
<dbReference type="EMBL" id="JAIQCJ010000154">
    <property type="protein sequence ID" value="KAJ8797859.1"/>
    <property type="molecule type" value="Genomic_DNA"/>
</dbReference>
<keyword evidence="19" id="KW-1185">Reference proteome</keyword>
<feature type="region of interest" description="Disordered" evidence="17">
    <location>
        <begin position="329"/>
        <end position="368"/>
    </location>
</feature>
<organism evidence="18 19">
    <name type="scientific">Eschrichtius robustus</name>
    <name type="common">California gray whale</name>
    <name type="synonym">Eschrichtius gibbosus</name>
    <dbReference type="NCBI Taxonomy" id="9764"/>
    <lineage>
        <taxon>Eukaryota</taxon>
        <taxon>Metazoa</taxon>
        <taxon>Chordata</taxon>
        <taxon>Craniata</taxon>
        <taxon>Vertebrata</taxon>
        <taxon>Euteleostomi</taxon>
        <taxon>Mammalia</taxon>
        <taxon>Eutheria</taxon>
        <taxon>Laurasiatheria</taxon>
        <taxon>Artiodactyla</taxon>
        <taxon>Whippomorpha</taxon>
        <taxon>Cetacea</taxon>
        <taxon>Mysticeti</taxon>
        <taxon>Eschrichtiidae</taxon>
        <taxon>Eschrichtius</taxon>
    </lineage>
</organism>
<feature type="compositionally biased region" description="Basic and acidic residues" evidence="17">
    <location>
        <begin position="340"/>
        <end position="363"/>
    </location>
</feature>
<evidence type="ECO:0000256" key="16">
    <source>
        <dbReference type="ARBA" id="ARBA00029657"/>
    </source>
</evidence>
<dbReference type="GO" id="GO:0030154">
    <property type="term" value="P:cell differentiation"/>
    <property type="evidence" value="ECO:0007669"/>
    <property type="project" value="UniProtKB-KW"/>
</dbReference>
<dbReference type="GO" id="GO:0031966">
    <property type="term" value="C:mitochondrial membrane"/>
    <property type="evidence" value="ECO:0007669"/>
    <property type="project" value="UniProtKB-SubCell"/>
</dbReference>
<evidence type="ECO:0000256" key="8">
    <source>
        <dbReference type="ARBA" id="ARBA00022473"/>
    </source>
</evidence>
<keyword evidence="15" id="KW-0539">Nucleus</keyword>
<evidence type="ECO:0000256" key="17">
    <source>
        <dbReference type="SAM" id="MobiDB-lite"/>
    </source>
</evidence>
<accession>A0AB34I305</accession>
<feature type="region of interest" description="Disordered" evidence="17">
    <location>
        <begin position="247"/>
        <end position="285"/>
    </location>
</feature>
<evidence type="ECO:0000256" key="7">
    <source>
        <dbReference type="ARBA" id="ARBA00016593"/>
    </source>
</evidence>
<dbReference type="GO" id="GO:0005576">
    <property type="term" value="C:extracellular region"/>
    <property type="evidence" value="ECO:0007669"/>
    <property type="project" value="UniProtKB-SubCell"/>
</dbReference>
<comment type="subunit">
    <text evidence="6">Forms a regulatory protein-RNA complex, consisting of RCC1L, NGRN, RPUSD3, RPUSD4, TRUB2, FASTKD2 and 16S mt-rRNA. Interacts with 16S mt-rRNA; this interaction is direct.</text>
</comment>
<comment type="caution">
    <text evidence="18">The sequence shown here is derived from an EMBL/GenBank/DDBJ whole genome shotgun (WGS) entry which is preliminary data.</text>
</comment>
<dbReference type="PANTHER" id="PTHR13475:SF4">
    <property type="entry name" value="NEUGRIN"/>
    <property type="match status" value="1"/>
</dbReference>
<evidence type="ECO:0000256" key="15">
    <source>
        <dbReference type="ARBA" id="ARBA00023242"/>
    </source>
</evidence>
<evidence type="ECO:0000256" key="3">
    <source>
        <dbReference type="ARBA" id="ARBA00004325"/>
    </source>
</evidence>
<dbReference type="InterPro" id="IPR010487">
    <property type="entry name" value="NGRN/Rrg9"/>
</dbReference>
<reference evidence="18 19" key="1">
    <citation type="submission" date="2022-11" db="EMBL/GenBank/DDBJ databases">
        <title>Whole genome sequence of Eschrichtius robustus ER-17-0199.</title>
        <authorList>
            <person name="Bruniche-Olsen A."/>
            <person name="Black A.N."/>
            <person name="Fields C.J."/>
            <person name="Walden K."/>
            <person name="Dewoody J.A."/>
        </authorList>
    </citation>
    <scope>NUCLEOTIDE SEQUENCE [LARGE SCALE GENOMIC DNA]</scope>
    <source>
        <strain evidence="18">ER-17-0199</strain>
        <tissue evidence="18">Blubber</tissue>
    </source>
</reference>
<comment type="function">
    <text evidence="1">Plays an essential role in mitochondrial ribosome biogenesis. As a component of a functional protein-RNA module, consisting of RCC1L, NGRN, RPUSD3, RPUSD4, TRUB2, FASTKD2 and 16S mitochondrial ribosomal RNA (16S mt-rRNA), controls 16S mt-rRNA abundance and is required for intra-mitochondrial translation of core subunits of the oxidative phosphorylation system.</text>
</comment>
<dbReference type="Pfam" id="PF06413">
    <property type="entry name" value="Neugrin"/>
    <property type="match status" value="1"/>
</dbReference>
<gene>
    <name evidence="18" type="ORF">J1605_017061</name>
</gene>
<dbReference type="PANTHER" id="PTHR13475">
    <property type="entry name" value="NEUGRIN"/>
    <property type="match status" value="1"/>
</dbReference>
<keyword evidence="8" id="KW-0217">Developmental protein</keyword>
<dbReference type="GO" id="GO:0005634">
    <property type="term" value="C:nucleus"/>
    <property type="evidence" value="ECO:0007669"/>
    <property type="project" value="UniProtKB-SubCell"/>
</dbReference>
<evidence type="ECO:0000256" key="2">
    <source>
        <dbReference type="ARBA" id="ARBA00004123"/>
    </source>
</evidence>
<evidence type="ECO:0000256" key="10">
    <source>
        <dbReference type="ARBA" id="ARBA00022729"/>
    </source>
</evidence>
<protein>
    <recommendedName>
        <fullName evidence="7">Neugrin</fullName>
    </recommendedName>
    <alternativeName>
        <fullName evidence="16">Neurite outgrowth-associated protein</fullName>
    </alternativeName>
</protein>
<proteinExistence type="inferred from homology"/>
<evidence type="ECO:0000256" key="1">
    <source>
        <dbReference type="ARBA" id="ARBA00003783"/>
    </source>
</evidence>
<keyword evidence="14" id="KW-0325">Glycoprotein</keyword>
<evidence type="ECO:0000256" key="13">
    <source>
        <dbReference type="ARBA" id="ARBA00023136"/>
    </source>
</evidence>
<evidence type="ECO:0000256" key="5">
    <source>
        <dbReference type="ARBA" id="ARBA00008082"/>
    </source>
</evidence>
<evidence type="ECO:0000256" key="9">
    <source>
        <dbReference type="ARBA" id="ARBA00022525"/>
    </source>
</evidence>
<keyword evidence="9" id="KW-0964">Secreted</keyword>